<organism evidence="2 3">
    <name type="scientific">Parastrongyloides trichosuri</name>
    <name type="common">Possum-specific nematode worm</name>
    <dbReference type="NCBI Taxonomy" id="131310"/>
    <lineage>
        <taxon>Eukaryota</taxon>
        <taxon>Metazoa</taxon>
        <taxon>Ecdysozoa</taxon>
        <taxon>Nematoda</taxon>
        <taxon>Chromadorea</taxon>
        <taxon>Rhabditida</taxon>
        <taxon>Tylenchina</taxon>
        <taxon>Panagrolaimomorpha</taxon>
        <taxon>Strongyloidoidea</taxon>
        <taxon>Strongyloididae</taxon>
        <taxon>Parastrongyloides</taxon>
    </lineage>
</organism>
<dbReference type="WBParaSite" id="PTRK_0001232200.1">
    <property type="protein sequence ID" value="PTRK_0001232200.1"/>
    <property type="gene ID" value="PTRK_0001232200"/>
</dbReference>
<proteinExistence type="predicted"/>
<feature type="coiled-coil region" evidence="1">
    <location>
        <begin position="17"/>
        <end position="54"/>
    </location>
</feature>
<protein>
    <submittedName>
        <fullName evidence="3">C2H2-type domain-containing protein</fullName>
    </submittedName>
</protein>
<sequence>MDNSQGATLFNHLETFLSVANKKVAELKDENNILKRKKENIKNTEVQCGNCKNNYSLFENILHPAHVKIKNQPCVMELKFESTEALVSYVKALPHMKIDNLDKFLGKYNG</sequence>
<evidence type="ECO:0000313" key="3">
    <source>
        <dbReference type="WBParaSite" id="PTRK_0001232200.1"/>
    </source>
</evidence>
<evidence type="ECO:0000313" key="2">
    <source>
        <dbReference type="Proteomes" id="UP000038045"/>
    </source>
</evidence>
<reference evidence="3" key="1">
    <citation type="submission" date="2017-02" db="UniProtKB">
        <authorList>
            <consortium name="WormBaseParasite"/>
        </authorList>
    </citation>
    <scope>IDENTIFICATION</scope>
</reference>
<accession>A0A0N4ZUQ9</accession>
<name>A0A0N4ZUQ9_PARTI</name>
<dbReference type="AlphaFoldDB" id="A0A0N4ZUQ9"/>
<keyword evidence="2" id="KW-1185">Reference proteome</keyword>
<evidence type="ECO:0000256" key="1">
    <source>
        <dbReference type="SAM" id="Coils"/>
    </source>
</evidence>
<dbReference type="Proteomes" id="UP000038045">
    <property type="component" value="Unplaced"/>
</dbReference>
<keyword evidence="1" id="KW-0175">Coiled coil</keyword>